<organism evidence="2 3">
    <name type="scientific">Hondaea fermentalgiana</name>
    <dbReference type="NCBI Taxonomy" id="2315210"/>
    <lineage>
        <taxon>Eukaryota</taxon>
        <taxon>Sar</taxon>
        <taxon>Stramenopiles</taxon>
        <taxon>Bigyra</taxon>
        <taxon>Labyrinthulomycetes</taxon>
        <taxon>Thraustochytrida</taxon>
        <taxon>Thraustochytriidae</taxon>
        <taxon>Hondaea</taxon>
    </lineage>
</organism>
<reference evidence="2 3" key="1">
    <citation type="submission" date="2017-12" db="EMBL/GenBank/DDBJ databases">
        <title>Sequencing, de novo assembly and annotation of complete genome of a new Thraustochytrid species, strain FCC1311.</title>
        <authorList>
            <person name="Sedici K."/>
            <person name="Godart F."/>
            <person name="Aiese Cigliano R."/>
            <person name="Sanseverino W."/>
            <person name="Barakat M."/>
            <person name="Ortet P."/>
            <person name="Marechal E."/>
            <person name="Cagnac O."/>
            <person name="Amato A."/>
        </authorList>
    </citation>
    <scope>NUCLEOTIDE SEQUENCE [LARGE SCALE GENOMIC DNA]</scope>
</reference>
<gene>
    <name evidence="2" type="ORF">FCC1311_083442</name>
</gene>
<proteinExistence type="predicted"/>
<dbReference type="EMBL" id="BEYU01000115">
    <property type="protein sequence ID" value="GBG32119.1"/>
    <property type="molecule type" value="Genomic_DNA"/>
</dbReference>
<comment type="caution">
    <text evidence="2">The sequence shown here is derived from an EMBL/GenBank/DDBJ whole genome shotgun (WGS) entry which is preliminary data.</text>
</comment>
<evidence type="ECO:0000313" key="3">
    <source>
        <dbReference type="Proteomes" id="UP000241890"/>
    </source>
</evidence>
<dbReference type="Pfam" id="PF04379">
    <property type="entry name" value="DUF525"/>
    <property type="match status" value="1"/>
</dbReference>
<dbReference type="InParanoid" id="A0A2R5GP87"/>
<dbReference type="SUPFAM" id="SSF110069">
    <property type="entry name" value="ApaG-like"/>
    <property type="match status" value="1"/>
</dbReference>
<name>A0A2R5GP87_9STRA</name>
<feature type="domain" description="ApaG" evidence="1">
    <location>
        <begin position="275"/>
        <end position="414"/>
    </location>
</feature>
<evidence type="ECO:0000259" key="1">
    <source>
        <dbReference type="PROSITE" id="PS51087"/>
    </source>
</evidence>
<dbReference type="InterPro" id="IPR007474">
    <property type="entry name" value="ApaG_domain"/>
</dbReference>
<dbReference type="PROSITE" id="PS51087">
    <property type="entry name" value="APAG"/>
    <property type="match status" value="1"/>
</dbReference>
<accession>A0A2R5GP87</accession>
<sequence length="414" mass="45687">MEAFAQLVAVFPDGRDVAALASCSRALATELSEDVAASMWAEMVTEHFGLSGAGTSWRRVVQLPCEGQAYTREAKGPKEAYLVMRASMMWAGLSFKEYRNSIIPAGLAWQRLYDVGLTAPENESGRRLGLQPGCGKFCQKLRRFGRAGVDAYGLWAFHDGQTCEGTLPLFGECGAYEYMESFYFSDSPKDEDKPLELLQRKLSISSRQGSAMTLGSYVGNETSGWSWSDRTERASQASAVEMFTAFADAVASKKLVLGKNHQLLRFPMQGEDTVTTEAHGIRIQISVVEMVCLDLPKWGYQIKIEANEQLPRDQLILFRRRWEIKMGDGEVQVVEGDGVVGRQPILLRGGGFVDERYGRIKEGAFAYTSFVGPQGSREAPAGSFRGELYFNGGVSVPVGPITLRLRDAFRLDAS</sequence>
<evidence type="ECO:0000313" key="2">
    <source>
        <dbReference type="EMBL" id="GBG32119.1"/>
    </source>
</evidence>
<dbReference type="AlphaFoldDB" id="A0A2R5GP87"/>
<dbReference type="Gene3D" id="2.60.40.1470">
    <property type="entry name" value="ApaG domain"/>
    <property type="match status" value="1"/>
</dbReference>
<dbReference type="InterPro" id="IPR036767">
    <property type="entry name" value="ApaG_sf"/>
</dbReference>
<keyword evidence="3" id="KW-1185">Reference proteome</keyword>
<dbReference type="Proteomes" id="UP000241890">
    <property type="component" value="Unassembled WGS sequence"/>
</dbReference>
<protein>
    <recommendedName>
        <fullName evidence="1">ApaG domain-containing protein</fullName>
    </recommendedName>
</protein>